<evidence type="ECO:0000256" key="1">
    <source>
        <dbReference type="ARBA" id="ARBA00004167"/>
    </source>
</evidence>
<dbReference type="CDD" id="cd06503">
    <property type="entry name" value="ATP-synt_Fo_b"/>
    <property type="match status" value="1"/>
</dbReference>
<dbReference type="GO" id="GO:0005886">
    <property type="term" value="C:plasma membrane"/>
    <property type="evidence" value="ECO:0007669"/>
    <property type="project" value="UniProtKB-SubCell"/>
</dbReference>
<keyword evidence="11" id="KW-0406">Ion transport</keyword>
<comment type="function">
    <text evidence="16">F(1)F(0) ATP synthase produces ATP from ADP in the presence of a proton or sodium gradient. F-type ATPases consist of two structural domains, F(1) containing the extramembraneous catalytic core and F(0) containing the membrane proton channel, linked together by a central stalk and a peripheral stalk. During catalysis, ATP synthesis in the catalytic domain of F(1) is coupled via a rotary mechanism of the central stalk subunits to proton translocation.</text>
</comment>
<protein>
    <recommendedName>
        <fullName evidence="5">ATP synthase subunit b-delta</fullName>
    </recommendedName>
</protein>
<evidence type="ECO:0000256" key="8">
    <source>
        <dbReference type="ARBA" id="ARBA00022692"/>
    </source>
</evidence>
<evidence type="ECO:0000256" key="17">
    <source>
        <dbReference type="SAM" id="Phobius"/>
    </source>
</evidence>
<proteinExistence type="inferred from homology"/>
<dbReference type="InterPro" id="IPR000711">
    <property type="entry name" value="ATPase_OSCP/dsu"/>
</dbReference>
<evidence type="ECO:0000256" key="11">
    <source>
        <dbReference type="ARBA" id="ARBA00023065"/>
    </source>
</evidence>
<evidence type="ECO:0000256" key="3">
    <source>
        <dbReference type="ARBA" id="ARBA00010377"/>
    </source>
</evidence>
<organism evidence="19">
    <name type="scientific">freshwater metagenome</name>
    <dbReference type="NCBI Taxonomy" id="449393"/>
    <lineage>
        <taxon>unclassified sequences</taxon>
        <taxon>metagenomes</taxon>
        <taxon>ecological metagenomes</taxon>
    </lineage>
</organism>
<dbReference type="GO" id="GO:0045259">
    <property type="term" value="C:proton-transporting ATP synthase complex"/>
    <property type="evidence" value="ECO:0007669"/>
    <property type="project" value="UniProtKB-KW"/>
</dbReference>
<keyword evidence="12 17" id="KW-0472">Membrane</keyword>
<dbReference type="HAMAP" id="MF_01398">
    <property type="entry name" value="ATP_synth_b_bprime"/>
    <property type="match status" value="1"/>
</dbReference>
<evidence type="ECO:0000256" key="13">
    <source>
        <dbReference type="ARBA" id="ARBA00023268"/>
    </source>
</evidence>
<evidence type="ECO:0000256" key="14">
    <source>
        <dbReference type="ARBA" id="ARBA00023310"/>
    </source>
</evidence>
<keyword evidence="13" id="KW-0511">Multifunctional enzyme</keyword>
<gene>
    <name evidence="18" type="ORF">UFOPK3425_00598</name>
    <name evidence="19" type="ORF">UFOPK4043_00409</name>
</gene>
<accession>A0A6J7PCQ5</accession>
<reference evidence="19" key="1">
    <citation type="submission" date="2020-05" db="EMBL/GenBank/DDBJ databases">
        <authorList>
            <person name="Chiriac C."/>
            <person name="Salcher M."/>
            <person name="Ghai R."/>
            <person name="Kavagutti S V."/>
        </authorList>
    </citation>
    <scope>NUCLEOTIDE SEQUENCE</scope>
</reference>
<sequence length="444" mass="48488">MGTFIGQLIGFAVIVLIIMKYVVPPVRKAMVERQTVVRTQLEDSAKAAQRLADADQYRSVKMDEGRVEARHIIDEAASDSIRIGEQLRIQGGVEAERIKVQGDQQVLLLRSQLIRELRGELGTEALRRAEEIVKAHVADPRELSATVDRFLDEMEAMAPVVTAPEVSPTDLRPASRDAQAAVVAKFDELSVPLSADDLTKLSAELASVYTLLVRESTLARYLADTGGVIDAKKLMLEQLLARKVGSDTLAILITAVSARWSSNRDFVHCIEHISRLSLLERAEREQQAEEVAEQIFRFGRVLDGQPRLTSLLSDYHEPASGRVALLRSILDASNGANATTISLLAQSIELLHGERFDEVVADLSQLAVARRGEIVAEVGAASDLSEAQRQRLNQVLTRIYHHPVSVQLTIGPRLLGGLSVAVGDEVIDGTLSSRLAVAALKLPS</sequence>
<dbReference type="NCBIfam" id="NF009967">
    <property type="entry name" value="PRK13430.1"/>
    <property type="match status" value="1"/>
</dbReference>
<keyword evidence="14" id="KW-0066">ATP synthesis</keyword>
<dbReference type="NCBIfam" id="NF009961">
    <property type="entry name" value="PRK13428.1"/>
    <property type="match status" value="1"/>
</dbReference>
<dbReference type="AlphaFoldDB" id="A0A6J7PCQ5"/>
<dbReference type="Pfam" id="PF00213">
    <property type="entry name" value="OSCP"/>
    <property type="match status" value="1"/>
</dbReference>
<evidence type="ECO:0000256" key="2">
    <source>
        <dbReference type="ARBA" id="ARBA00004236"/>
    </source>
</evidence>
<evidence type="ECO:0000256" key="5">
    <source>
        <dbReference type="ARBA" id="ARBA00015256"/>
    </source>
</evidence>
<dbReference type="GO" id="GO:0046933">
    <property type="term" value="F:proton-transporting ATP synthase activity, rotational mechanism"/>
    <property type="evidence" value="ECO:0007669"/>
    <property type="project" value="InterPro"/>
</dbReference>
<keyword evidence="9" id="KW-0375">Hydrogen ion transport</keyword>
<dbReference type="InterPro" id="IPR028987">
    <property type="entry name" value="ATP_synth_B-like_membr_sf"/>
</dbReference>
<evidence type="ECO:0000256" key="16">
    <source>
        <dbReference type="ARBA" id="ARBA00025198"/>
    </source>
</evidence>
<keyword evidence="10 17" id="KW-1133">Transmembrane helix</keyword>
<evidence type="ECO:0000256" key="10">
    <source>
        <dbReference type="ARBA" id="ARBA00022989"/>
    </source>
</evidence>
<dbReference type="PANTHER" id="PTHR11910">
    <property type="entry name" value="ATP SYNTHASE DELTA CHAIN"/>
    <property type="match status" value="1"/>
</dbReference>
<keyword evidence="7" id="KW-0138">CF(0)</keyword>
<evidence type="ECO:0000256" key="12">
    <source>
        <dbReference type="ARBA" id="ARBA00023136"/>
    </source>
</evidence>
<keyword evidence="6" id="KW-0813">Transport</keyword>
<evidence type="ECO:0000256" key="15">
    <source>
        <dbReference type="ARBA" id="ARBA00024925"/>
    </source>
</evidence>
<dbReference type="PRINTS" id="PR00125">
    <property type="entry name" value="ATPASEDELTA"/>
</dbReference>
<dbReference type="EMBL" id="CAFBLV010000095">
    <property type="protein sequence ID" value="CAB4870342.1"/>
    <property type="molecule type" value="Genomic_DNA"/>
</dbReference>
<dbReference type="SUPFAM" id="SSF81573">
    <property type="entry name" value="F1F0 ATP synthase subunit B, membrane domain"/>
    <property type="match status" value="1"/>
</dbReference>
<dbReference type="EMBL" id="CAFBPA010000042">
    <property type="protein sequence ID" value="CAB4999654.1"/>
    <property type="molecule type" value="Genomic_DNA"/>
</dbReference>
<name>A0A6J7PCQ5_9ZZZZ</name>
<keyword evidence="8 17" id="KW-0812">Transmembrane</keyword>
<dbReference type="Pfam" id="PF00430">
    <property type="entry name" value="ATP-synt_B"/>
    <property type="match status" value="1"/>
</dbReference>
<comment type="function">
    <text evidence="15">This fusion protein includes a component of the F(0) channel (subunit b) and of the F(1) subunit (subunit delta). Two copies of subunit b and one of delta together form the peripheral 'stator' stalk which links F(1) to F(0).</text>
</comment>
<feature type="transmembrane region" description="Helical" evidence="17">
    <location>
        <begin position="6"/>
        <end position="23"/>
    </location>
</feature>
<evidence type="ECO:0000256" key="9">
    <source>
        <dbReference type="ARBA" id="ARBA00022781"/>
    </source>
</evidence>
<dbReference type="HAMAP" id="MF_01416">
    <property type="entry name" value="ATP_synth_delta_bact"/>
    <property type="match status" value="1"/>
</dbReference>
<comment type="similarity">
    <text evidence="4">In the N-terminal section; belongs to the ATPase B chain family.</text>
</comment>
<dbReference type="InterPro" id="IPR002146">
    <property type="entry name" value="ATP_synth_b/b'su_bac/chlpt"/>
</dbReference>
<evidence type="ECO:0000256" key="6">
    <source>
        <dbReference type="ARBA" id="ARBA00022448"/>
    </source>
</evidence>
<evidence type="ECO:0000256" key="4">
    <source>
        <dbReference type="ARBA" id="ARBA00010811"/>
    </source>
</evidence>
<evidence type="ECO:0000313" key="19">
    <source>
        <dbReference type="EMBL" id="CAB4999654.1"/>
    </source>
</evidence>
<comment type="subcellular location">
    <subcellularLocation>
        <location evidence="2">Cell membrane</location>
    </subcellularLocation>
    <subcellularLocation>
        <location evidence="1">Membrane</location>
        <topology evidence="1">Single-pass membrane protein</topology>
    </subcellularLocation>
</comment>
<evidence type="ECO:0000256" key="7">
    <source>
        <dbReference type="ARBA" id="ARBA00022547"/>
    </source>
</evidence>
<comment type="similarity">
    <text evidence="3">In the C-terminal section; belongs to the ATPase delta chain family.</text>
</comment>
<evidence type="ECO:0000313" key="18">
    <source>
        <dbReference type="EMBL" id="CAB4870342.1"/>
    </source>
</evidence>